<evidence type="ECO:0000256" key="1">
    <source>
        <dbReference type="SAM" id="MobiDB-lite"/>
    </source>
</evidence>
<keyword evidence="4" id="KW-1185">Reference proteome</keyword>
<dbReference type="RefSeq" id="WP_344534077.1">
    <property type="nucleotide sequence ID" value="NZ_BAAATM010000003.1"/>
</dbReference>
<feature type="transmembrane region" description="Helical" evidence="2">
    <location>
        <begin position="171"/>
        <end position="189"/>
    </location>
</feature>
<feature type="transmembrane region" description="Helical" evidence="2">
    <location>
        <begin position="118"/>
        <end position="137"/>
    </location>
</feature>
<keyword evidence="2" id="KW-1133">Transmembrane helix</keyword>
<reference evidence="3 4" key="1">
    <citation type="journal article" date="2019" name="Int. J. Syst. Evol. Microbiol.">
        <title>The Global Catalogue of Microorganisms (GCM) 10K type strain sequencing project: providing services to taxonomists for standard genome sequencing and annotation.</title>
        <authorList>
            <consortium name="The Broad Institute Genomics Platform"/>
            <consortium name="The Broad Institute Genome Sequencing Center for Infectious Disease"/>
            <person name="Wu L."/>
            <person name="Ma J."/>
        </authorList>
    </citation>
    <scope>NUCLEOTIDE SEQUENCE [LARGE SCALE GENOMIC DNA]</scope>
    <source>
        <strain evidence="3 4">JCM 6924</strain>
    </source>
</reference>
<protein>
    <recommendedName>
        <fullName evidence="5">Integral membrane protein</fullName>
    </recommendedName>
</protein>
<accession>A0ABN3NCH5</accession>
<feature type="region of interest" description="Disordered" evidence="1">
    <location>
        <begin position="1"/>
        <end position="21"/>
    </location>
</feature>
<name>A0ABN3NCH5_9ACTN</name>
<dbReference type="Proteomes" id="UP001501095">
    <property type="component" value="Unassembled WGS sequence"/>
</dbReference>
<evidence type="ECO:0000313" key="3">
    <source>
        <dbReference type="EMBL" id="GAA2518902.1"/>
    </source>
</evidence>
<comment type="caution">
    <text evidence="3">The sequence shown here is derived from an EMBL/GenBank/DDBJ whole genome shotgun (WGS) entry which is preliminary data.</text>
</comment>
<feature type="transmembrane region" description="Helical" evidence="2">
    <location>
        <begin position="26"/>
        <end position="45"/>
    </location>
</feature>
<sequence length="292" mass="32227">MTVPSYERSGVPPQPEHQQVSDPLSLGKAVVAQASFIAALMFYLGAIYTSAYYAYFHLSLGFLGFGFAQLVLQSLHLLRFEVLVVVVVGLLVLEASRNPGRVALPPRMRSGVRAVGETLARWHLAVVAAGLVLLVMWSRIHPYAWAAPLTIAVGLLLGHNRPARNGRSWRAGSRSVAILAAAAFLFWTLTQAAWQLGDRDARAHAGRVVSWTGVVVHSAQRLSLPSRSVKMKVLPEGVRHRYRYTDLRLLLERDGRYLVVPTNWNASTDTIYVVLEDANTWIGLMPGEQEPV</sequence>
<evidence type="ECO:0008006" key="5">
    <source>
        <dbReference type="Google" id="ProtNLM"/>
    </source>
</evidence>
<keyword evidence="2" id="KW-0472">Membrane</keyword>
<feature type="transmembrane region" description="Helical" evidence="2">
    <location>
        <begin position="143"/>
        <end position="159"/>
    </location>
</feature>
<keyword evidence="2" id="KW-0812">Transmembrane</keyword>
<dbReference type="EMBL" id="BAAATM010000003">
    <property type="protein sequence ID" value="GAA2518902.1"/>
    <property type="molecule type" value="Genomic_DNA"/>
</dbReference>
<feature type="transmembrane region" description="Helical" evidence="2">
    <location>
        <begin position="78"/>
        <end position="97"/>
    </location>
</feature>
<evidence type="ECO:0000256" key="2">
    <source>
        <dbReference type="SAM" id="Phobius"/>
    </source>
</evidence>
<proteinExistence type="predicted"/>
<gene>
    <name evidence="3" type="ORF">GCM10010423_08880</name>
</gene>
<evidence type="ECO:0000313" key="4">
    <source>
        <dbReference type="Proteomes" id="UP001501095"/>
    </source>
</evidence>
<organism evidence="3 4">
    <name type="scientific">Streptomyces levis</name>
    <dbReference type="NCBI Taxonomy" id="285566"/>
    <lineage>
        <taxon>Bacteria</taxon>
        <taxon>Bacillati</taxon>
        <taxon>Actinomycetota</taxon>
        <taxon>Actinomycetes</taxon>
        <taxon>Kitasatosporales</taxon>
        <taxon>Streptomycetaceae</taxon>
        <taxon>Streptomyces</taxon>
    </lineage>
</organism>